<sequence>MGGAKALEHSKMSSSIGTVTMVLTAIIGSFIAPFIPLLFN</sequence>
<evidence type="ECO:0000313" key="1">
    <source>
        <dbReference type="EMBL" id="MDX8046495.1"/>
    </source>
</evidence>
<keyword evidence="2" id="KW-1185">Reference proteome</keyword>
<dbReference type="EMBL" id="JAWZSR010000005">
    <property type="protein sequence ID" value="MDX8046495.1"/>
    <property type="molecule type" value="Genomic_DNA"/>
</dbReference>
<dbReference type="Proteomes" id="UP001277972">
    <property type="component" value="Unassembled WGS sequence"/>
</dbReference>
<comment type="caution">
    <text evidence="1">The sequence shown here is derived from an EMBL/GenBank/DDBJ whole genome shotgun (WGS) entry which is preliminary data.</text>
</comment>
<evidence type="ECO:0000313" key="2">
    <source>
        <dbReference type="Proteomes" id="UP001277972"/>
    </source>
</evidence>
<protein>
    <submittedName>
        <fullName evidence="1">Uncharacterized protein</fullName>
    </submittedName>
</protein>
<gene>
    <name evidence="1" type="ORF">SH601_10925</name>
</gene>
<proteinExistence type="predicted"/>
<reference evidence="1" key="1">
    <citation type="submission" date="2023-11" db="EMBL/GenBank/DDBJ databases">
        <title>Gracilibacillus pellucida a moderately halophilic bacterium isolated from saline soil in Xinjiang province.</title>
        <authorList>
            <person name="Zhang Z."/>
            <person name="Tan F."/>
            <person name="Wang Y."/>
            <person name="Xia M."/>
        </authorList>
    </citation>
    <scope>NUCLEOTIDE SEQUENCE</scope>
    <source>
        <strain evidence="1">S3-1-1</strain>
    </source>
</reference>
<organism evidence="1 2">
    <name type="scientific">Gracilibacillus pellucidus</name>
    <dbReference type="NCBI Taxonomy" id="3095368"/>
    <lineage>
        <taxon>Bacteria</taxon>
        <taxon>Bacillati</taxon>
        <taxon>Bacillota</taxon>
        <taxon>Bacilli</taxon>
        <taxon>Bacillales</taxon>
        <taxon>Bacillaceae</taxon>
        <taxon>Gracilibacillus</taxon>
    </lineage>
</organism>
<accession>A0ACC6M682</accession>
<name>A0ACC6M682_9BACI</name>